<name>A0AA87ZXF8_FICCA</name>
<protein>
    <submittedName>
        <fullName evidence="1">Uncharacterized protein</fullName>
    </submittedName>
</protein>
<keyword evidence="2" id="KW-1185">Reference proteome</keyword>
<comment type="caution">
    <text evidence="1">The sequence shown here is derived from an EMBL/GenBank/DDBJ whole genome shotgun (WGS) entry which is preliminary data.</text>
</comment>
<reference evidence="1" key="1">
    <citation type="submission" date="2023-07" db="EMBL/GenBank/DDBJ databases">
        <title>draft genome sequence of fig (Ficus carica).</title>
        <authorList>
            <person name="Takahashi T."/>
            <person name="Nishimura K."/>
        </authorList>
    </citation>
    <scope>NUCLEOTIDE SEQUENCE</scope>
</reference>
<dbReference type="Gramene" id="FCD_00020462-RA">
    <property type="protein sequence ID" value="FCD_00020462-RA:cds"/>
    <property type="gene ID" value="FCD_00020462"/>
</dbReference>
<dbReference type="AlphaFoldDB" id="A0AA87ZXF8"/>
<evidence type="ECO:0000313" key="2">
    <source>
        <dbReference type="Proteomes" id="UP001187192"/>
    </source>
</evidence>
<dbReference type="Proteomes" id="UP001187192">
    <property type="component" value="Unassembled WGS sequence"/>
</dbReference>
<sequence length="73" mass="8076">MILFGRDKNFIGIEVVARDEADTVLGAHLPGYETPEASVVKDIEAILNNNSENVSYGFRQVNSVVHYLAGYTF</sequence>
<proteinExistence type="predicted"/>
<evidence type="ECO:0000313" key="1">
    <source>
        <dbReference type="EMBL" id="GMN35218.1"/>
    </source>
</evidence>
<gene>
    <name evidence="1" type="ORF">TIFTF001_042189</name>
</gene>
<dbReference type="EMBL" id="BTGU01002194">
    <property type="protein sequence ID" value="GMN35218.1"/>
    <property type="molecule type" value="Genomic_DNA"/>
</dbReference>
<organism evidence="1 2">
    <name type="scientific">Ficus carica</name>
    <name type="common">Common fig</name>
    <dbReference type="NCBI Taxonomy" id="3494"/>
    <lineage>
        <taxon>Eukaryota</taxon>
        <taxon>Viridiplantae</taxon>
        <taxon>Streptophyta</taxon>
        <taxon>Embryophyta</taxon>
        <taxon>Tracheophyta</taxon>
        <taxon>Spermatophyta</taxon>
        <taxon>Magnoliopsida</taxon>
        <taxon>eudicotyledons</taxon>
        <taxon>Gunneridae</taxon>
        <taxon>Pentapetalae</taxon>
        <taxon>rosids</taxon>
        <taxon>fabids</taxon>
        <taxon>Rosales</taxon>
        <taxon>Moraceae</taxon>
        <taxon>Ficeae</taxon>
        <taxon>Ficus</taxon>
    </lineage>
</organism>
<accession>A0AA87ZXF8</accession>